<sequence length="587" mass="66979">MKMLRRLSSKLGLGKKDGLSMNSQAPYASISEDPSKNEHWPAYDPTDFENLEQRSNTGHDHANTDLNAAANRMDMRNTWGDDIETAYAMALSDIINNFQPSSAITPEASQPLYGGAEFELYGPQYGLPEHFNECDNSNPTQPAAMHALVSDPYEEMMQEADAEIQRVFLESLKTSGGLGADDPMNVAKITPASIQSTITKDISQPLDRSQKAAQYSNAAGPSNASNPTEVSRSSPGSCIICTEDFTGDVWPPALISMHCLHPPSVCCVCLEKYIKNELDSKIWNQIKCPECPIQLVYEDIKRLADEETFSRYDVLSFRSAMGTDKNFVWCQNCDFGQLHASGASQPIIRCLKCGHRSCFQHSVAWHDRLTCDEYDEMLADPDGFQSAIDKEEAAAAGAAMARKLLEEEDALFARELENRDRRMEEERQRQRHEEERKRAQAAQQVEAQRIREEQERAKRRREQEERERIQQELERRQYEEEQRRVRAAQQAQAERDRVNQERARQREEIKKRAREDKLSVAKVHATTKQCPGCRWPIEKNDGCSHMTCIKCQAEFCWSCLSDYKAIRQYGNTRHKRSCEYHTNNLPS</sequence>
<keyword evidence="7" id="KW-0833">Ubl conjugation pathway</keyword>
<evidence type="ECO:0000256" key="7">
    <source>
        <dbReference type="ARBA" id="ARBA00022786"/>
    </source>
</evidence>
<protein>
    <recommendedName>
        <fullName evidence="2">RBR-type E3 ubiquitin transferase</fullName>
        <ecNumber evidence="2">2.3.2.31</ecNumber>
    </recommendedName>
</protein>
<dbReference type="EC" id="2.3.2.31" evidence="2"/>
<evidence type="ECO:0000256" key="2">
    <source>
        <dbReference type="ARBA" id="ARBA00012251"/>
    </source>
</evidence>
<comment type="catalytic activity">
    <reaction evidence="1">
        <text>[E2 ubiquitin-conjugating enzyme]-S-ubiquitinyl-L-cysteine + [acceptor protein]-L-lysine = [E2 ubiquitin-conjugating enzyme]-L-cysteine + [acceptor protein]-N(6)-ubiquitinyl-L-lysine.</text>
        <dbReference type="EC" id="2.3.2.31"/>
    </reaction>
</comment>
<dbReference type="Gene3D" id="1.20.120.1750">
    <property type="match status" value="1"/>
</dbReference>
<dbReference type="Proteomes" id="UP000235786">
    <property type="component" value="Unassembled WGS sequence"/>
</dbReference>
<feature type="region of interest" description="Disordered" evidence="10">
    <location>
        <begin position="1"/>
        <end position="64"/>
    </location>
</feature>
<dbReference type="CDD" id="cd20335">
    <property type="entry name" value="BRcat_RBR"/>
    <property type="match status" value="1"/>
</dbReference>
<feature type="compositionally biased region" description="Basic and acidic residues" evidence="10">
    <location>
        <begin position="448"/>
        <end position="466"/>
    </location>
</feature>
<feature type="compositionally biased region" description="Basic and acidic residues" evidence="10">
    <location>
        <begin position="421"/>
        <end position="438"/>
    </location>
</feature>
<evidence type="ECO:0000259" key="11">
    <source>
        <dbReference type="PROSITE" id="PS50089"/>
    </source>
</evidence>
<dbReference type="SUPFAM" id="SSF57850">
    <property type="entry name" value="RING/U-box"/>
    <property type="match status" value="3"/>
</dbReference>
<dbReference type="InterPro" id="IPR044066">
    <property type="entry name" value="TRIAD_supradom"/>
</dbReference>
<dbReference type="InterPro" id="IPR031127">
    <property type="entry name" value="E3_UB_ligase_RBR"/>
</dbReference>
<dbReference type="GO" id="GO:0016567">
    <property type="term" value="P:protein ubiquitination"/>
    <property type="evidence" value="ECO:0007669"/>
    <property type="project" value="InterPro"/>
</dbReference>
<keyword evidence="14" id="KW-1185">Reference proteome</keyword>
<evidence type="ECO:0000313" key="14">
    <source>
        <dbReference type="Proteomes" id="UP000235786"/>
    </source>
</evidence>
<evidence type="ECO:0000256" key="6">
    <source>
        <dbReference type="ARBA" id="ARBA00022771"/>
    </source>
</evidence>
<dbReference type="Pfam" id="PF01485">
    <property type="entry name" value="IBR"/>
    <property type="match status" value="1"/>
</dbReference>
<dbReference type="PROSITE" id="PS51873">
    <property type="entry name" value="TRIAD"/>
    <property type="match status" value="1"/>
</dbReference>
<feature type="domain" description="RING-type" evidence="12">
    <location>
        <begin position="234"/>
        <end position="578"/>
    </location>
</feature>
<keyword evidence="5" id="KW-0677">Repeat</keyword>
<feature type="region of interest" description="Disordered" evidence="10">
    <location>
        <begin position="206"/>
        <end position="235"/>
    </location>
</feature>
<keyword evidence="6 9" id="KW-0863">Zinc-finger</keyword>
<keyword evidence="3" id="KW-0808">Transferase</keyword>
<dbReference type="Pfam" id="PF22191">
    <property type="entry name" value="IBR_1"/>
    <property type="match status" value="1"/>
</dbReference>
<dbReference type="InterPro" id="IPR002867">
    <property type="entry name" value="IBR_dom"/>
</dbReference>
<dbReference type="EMBL" id="KZ613941">
    <property type="protein sequence ID" value="PMD43841.1"/>
    <property type="molecule type" value="Genomic_DNA"/>
</dbReference>
<accession>A0A2J6RZA1</accession>
<evidence type="ECO:0000313" key="13">
    <source>
        <dbReference type="EMBL" id="PMD43841.1"/>
    </source>
</evidence>
<evidence type="ECO:0000256" key="10">
    <source>
        <dbReference type="SAM" id="MobiDB-lite"/>
    </source>
</evidence>
<dbReference type="InterPro" id="IPR001841">
    <property type="entry name" value="Znf_RING"/>
</dbReference>
<dbReference type="OrthoDB" id="1431934at2759"/>
<feature type="compositionally biased region" description="Polar residues" evidence="10">
    <location>
        <begin position="211"/>
        <end position="235"/>
    </location>
</feature>
<evidence type="ECO:0000256" key="4">
    <source>
        <dbReference type="ARBA" id="ARBA00022723"/>
    </source>
</evidence>
<dbReference type="PROSITE" id="PS50089">
    <property type="entry name" value="ZF_RING_2"/>
    <property type="match status" value="1"/>
</dbReference>
<dbReference type="InterPro" id="IPR013083">
    <property type="entry name" value="Znf_RING/FYVE/PHD"/>
</dbReference>
<dbReference type="SMART" id="SM00647">
    <property type="entry name" value="IBR"/>
    <property type="match status" value="2"/>
</dbReference>
<feature type="domain" description="RING-type" evidence="11">
    <location>
        <begin position="238"/>
        <end position="291"/>
    </location>
</feature>
<evidence type="ECO:0000256" key="5">
    <source>
        <dbReference type="ARBA" id="ARBA00022737"/>
    </source>
</evidence>
<gene>
    <name evidence="13" type="ORF">L207DRAFT_266620</name>
</gene>
<evidence type="ECO:0000256" key="9">
    <source>
        <dbReference type="PROSITE-ProRule" id="PRU00175"/>
    </source>
</evidence>
<dbReference type="PANTHER" id="PTHR11685">
    <property type="entry name" value="RBR FAMILY RING FINGER AND IBR DOMAIN-CONTAINING"/>
    <property type="match status" value="1"/>
</dbReference>
<evidence type="ECO:0000256" key="8">
    <source>
        <dbReference type="ARBA" id="ARBA00022833"/>
    </source>
</evidence>
<feature type="compositionally biased region" description="Basic and acidic residues" evidence="10">
    <location>
        <begin position="493"/>
        <end position="513"/>
    </location>
</feature>
<organism evidence="13 14">
    <name type="scientific">Hyaloscypha variabilis (strain UAMH 11265 / GT02V1 / F)</name>
    <name type="common">Meliniomyces variabilis</name>
    <dbReference type="NCBI Taxonomy" id="1149755"/>
    <lineage>
        <taxon>Eukaryota</taxon>
        <taxon>Fungi</taxon>
        <taxon>Dikarya</taxon>
        <taxon>Ascomycota</taxon>
        <taxon>Pezizomycotina</taxon>
        <taxon>Leotiomycetes</taxon>
        <taxon>Helotiales</taxon>
        <taxon>Hyaloscyphaceae</taxon>
        <taxon>Hyaloscypha</taxon>
        <taxon>Hyaloscypha variabilis</taxon>
    </lineage>
</organism>
<evidence type="ECO:0000256" key="3">
    <source>
        <dbReference type="ARBA" id="ARBA00022679"/>
    </source>
</evidence>
<dbReference type="GO" id="GO:0008270">
    <property type="term" value="F:zinc ion binding"/>
    <property type="evidence" value="ECO:0007669"/>
    <property type="project" value="UniProtKB-KW"/>
</dbReference>
<reference evidence="13 14" key="1">
    <citation type="submission" date="2016-04" db="EMBL/GenBank/DDBJ databases">
        <title>A degradative enzymes factory behind the ericoid mycorrhizal symbiosis.</title>
        <authorList>
            <consortium name="DOE Joint Genome Institute"/>
            <person name="Martino E."/>
            <person name="Morin E."/>
            <person name="Grelet G."/>
            <person name="Kuo A."/>
            <person name="Kohler A."/>
            <person name="Daghino S."/>
            <person name="Barry K."/>
            <person name="Choi C."/>
            <person name="Cichocki N."/>
            <person name="Clum A."/>
            <person name="Copeland A."/>
            <person name="Hainaut M."/>
            <person name="Haridas S."/>
            <person name="Labutti K."/>
            <person name="Lindquist E."/>
            <person name="Lipzen A."/>
            <person name="Khouja H.-R."/>
            <person name="Murat C."/>
            <person name="Ohm R."/>
            <person name="Olson A."/>
            <person name="Spatafora J."/>
            <person name="Veneault-Fourrey C."/>
            <person name="Henrissat B."/>
            <person name="Grigoriev I."/>
            <person name="Martin F."/>
            <person name="Perotto S."/>
        </authorList>
    </citation>
    <scope>NUCLEOTIDE SEQUENCE [LARGE SCALE GENOMIC DNA]</scope>
    <source>
        <strain evidence="13 14">F</strain>
    </source>
</reference>
<proteinExistence type="predicted"/>
<dbReference type="AlphaFoldDB" id="A0A2J6RZA1"/>
<keyword evidence="8" id="KW-0862">Zinc</keyword>
<feature type="region of interest" description="Disordered" evidence="10">
    <location>
        <begin position="487"/>
        <end position="513"/>
    </location>
</feature>
<dbReference type="CDD" id="cd20336">
    <property type="entry name" value="Rcat_RBR"/>
    <property type="match status" value="1"/>
</dbReference>
<evidence type="ECO:0000256" key="1">
    <source>
        <dbReference type="ARBA" id="ARBA00001798"/>
    </source>
</evidence>
<dbReference type="STRING" id="1149755.A0A2J6RZA1"/>
<evidence type="ECO:0000259" key="12">
    <source>
        <dbReference type="PROSITE" id="PS51873"/>
    </source>
</evidence>
<name>A0A2J6RZA1_HYAVF</name>
<dbReference type="GO" id="GO:0061630">
    <property type="term" value="F:ubiquitin protein ligase activity"/>
    <property type="evidence" value="ECO:0007669"/>
    <property type="project" value="UniProtKB-EC"/>
</dbReference>
<keyword evidence="4" id="KW-0479">Metal-binding</keyword>
<dbReference type="Gene3D" id="3.30.40.10">
    <property type="entry name" value="Zinc/RING finger domain, C3HC4 (zinc finger)"/>
    <property type="match status" value="1"/>
</dbReference>
<feature type="region of interest" description="Disordered" evidence="10">
    <location>
        <begin position="421"/>
        <end position="466"/>
    </location>
</feature>